<keyword evidence="3" id="KW-1185">Reference proteome</keyword>
<feature type="compositionally biased region" description="Polar residues" evidence="1">
    <location>
        <begin position="1"/>
        <end position="15"/>
    </location>
</feature>
<feature type="compositionally biased region" description="Polar residues" evidence="1">
    <location>
        <begin position="39"/>
        <end position="50"/>
    </location>
</feature>
<reference evidence="3" key="1">
    <citation type="submission" date="2021-01" db="EMBL/GenBank/DDBJ databases">
        <title>Caligus Genome Assembly.</title>
        <authorList>
            <person name="Gallardo-Escarate C."/>
        </authorList>
    </citation>
    <scope>NUCLEOTIDE SEQUENCE [LARGE SCALE GENOMIC DNA]</scope>
</reference>
<gene>
    <name evidence="2" type="ORF">FKW44_014812</name>
</gene>
<evidence type="ECO:0000313" key="3">
    <source>
        <dbReference type="Proteomes" id="UP000595437"/>
    </source>
</evidence>
<dbReference type="EMBL" id="CP045899">
    <property type="protein sequence ID" value="QQP40680.1"/>
    <property type="molecule type" value="Genomic_DNA"/>
</dbReference>
<name>A0A7T8H099_CALRO</name>
<sequence>MSQPISISTNKISSYKQDKMKQVRSRSKSRSKFEKTGESAITKSDQSSKS</sequence>
<dbReference type="AlphaFoldDB" id="A0A7T8H099"/>
<accession>A0A7T8H099</accession>
<evidence type="ECO:0000313" key="2">
    <source>
        <dbReference type="EMBL" id="QQP40680.1"/>
    </source>
</evidence>
<protein>
    <submittedName>
        <fullName evidence="2">Uncharacterized protein</fullName>
    </submittedName>
</protein>
<feature type="region of interest" description="Disordered" evidence="1">
    <location>
        <begin position="1"/>
        <end position="50"/>
    </location>
</feature>
<dbReference type="Proteomes" id="UP000595437">
    <property type="component" value="Chromosome 10"/>
</dbReference>
<organism evidence="2 3">
    <name type="scientific">Caligus rogercresseyi</name>
    <name type="common">Sea louse</name>
    <dbReference type="NCBI Taxonomy" id="217165"/>
    <lineage>
        <taxon>Eukaryota</taxon>
        <taxon>Metazoa</taxon>
        <taxon>Ecdysozoa</taxon>
        <taxon>Arthropoda</taxon>
        <taxon>Crustacea</taxon>
        <taxon>Multicrustacea</taxon>
        <taxon>Hexanauplia</taxon>
        <taxon>Copepoda</taxon>
        <taxon>Siphonostomatoida</taxon>
        <taxon>Caligidae</taxon>
        <taxon>Caligus</taxon>
    </lineage>
</organism>
<proteinExistence type="predicted"/>
<evidence type="ECO:0000256" key="1">
    <source>
        <dbReference type="SAM" id="MobiDB-lite"/>
    </source>
</evidence>